<accession>A0A0E9QTB1</accession>
<reference evidence="1" key="1">
    <citation type="submission" date="2014-11" db="EMBL/GenBank/DDBJ databases">
        <authorList>
            <person name="Amaro Gonzalez C."/>
        </authorList>
    </citation>
    <scope>NUCLEOTIDE SEQUENCE</scope>
</reference>
<evidence type="ECO:0000313" key="1">
    <source>
        <dbReference type="EMBL" id="JAH19313.1"/>
    </source>
</evidence>
<sequence>MTCSLSSLDQWLPIMEHKYFHSSWNAQLFLA</sequence>
<dbReference type="AlphaFoldDB" id="A0A0E9QTB1"/>
<dbReference type="EMBL" id="GBXM01089264">
    <property type="protein sequence ID" value="JAH19313.1"/>
    <property type="molecule type" value="Transcribed_RNA"/>
</dbReference>
<proteinExistence type="predicted"/>
<organism evidence="1">
    <name type="scientific">Anguilla anguilla</name>
    <name type="common">European freshwater eel</name>
    <name type="synonym">Muraena anguilla</name>
    <dbReference type="NCBI Taxonomy" id="7936"/>
    <lineage>
        <taxon>Eukaryota</taxon>
        <taxon>Metazoa</taxon>
        <taxon>Chordata</taxon>
        <taxon>Craniata</taxon>
        <taxon>Vertebrata</taxon>
        <taxon>Euteleostomi</taxon>
        <taxon>Actinopterygii</taxon>
        <taxon>Neopterygii</taxon>
        <taxon>Teleostei</taxon>
        <taxon>Anguilliformes</taxon>
        <taxon>Anguillidae</taxon>
        <taxon>Anguilla</taxon>
    </lineage>
</organism>
<protein>
    <submittedName>
        <fullName evidence="1">Uncharacterized protein</fullName>
    </submittedName>
</protein>
<name>A0A0E9QTB1_ANGAN</name>
<reference evidence="1" key="2">
    <citation type="journal article" date="2015" name="Fish Shellfish Immunol.">
        <title>Early steps in the European eel (Anguilla anguilla)-Vibrio vulnificus interaction in the gills: Role of the RtxA13 toxin.</title>
        <authorList>
            <person name="Callol A."/>
            <person name="Pajuelo D."/>
            <person name="Ebbesson L."/>
            <person name="Teles M."/>
            <person name="MacKenzie S."/>
            <person name="Amaro C."/>
        </authorList>
    </citation>
    <scope>NUCLEOTIDE SEQUENCE</scope>
</reference>